<dbReference type="HOGENOM" id="CLU_005679_13_0_1"/>
<evidence type="ECO:0000313" key="4">
    <source>
        <dbReference type="Proteomes" id="UP000027920"/>
    </source>
</evidence>
<comment type="caution">
    <text evidence="3">The sequence shown here is derived from an EMBL/GenBank/DDBJ whole genome shotgun (WGS) entry which is preliminary data.</text>
</comment>
<reference evidence="3 4" key="1">
    <citation type="submission" date="2013-03" db="EMBL/GenBank/DDBJ databases">
        <title>The Genome Sequence of Exophiala aquamarina CBS 119918.</title>
        <authorList>
            <consortium name="The Broad Institute Genomics Platform"/>
            <person name="Cuomo C."/>
            <person name="de Hoog S."/>
            <person name="Gorbushina A."/>
            <person name="Walker B."/>
            <person name="Young S.K."/>
            <person name="Zeng Q."/>
            <person name="Gargeya S."/>
            <person name="Fitzgerald M."/>
            <person name="Haas B."/>
            <person name="Abouelleil A."/>
            <person name="Allen A.W."/>
            <person name="Alvarado L."/>
            <person name="Arachchi H.M."/>
            <person name="Berlin A.M."/>
            <person name="Chapman S.B."/>
            <person name="Gainer-Dewar J."/>
            <person name="Goldberg J."/>
            <person name="Griggs A."/>
            <person name="Gujja S."/>
            <person name="Hansen M."/>
            <person name="Howarth C."/>
            <person name="Imamovic A."/>
            <person name="Ireland A."/>
            <person name="Larimer J."/>
            <person name="McCowan C."/>
            <person name="Murphy C."/>
            <person name="Pearson M."/>
            <person name="Poon T.W."/>
            <person name="Priest M."/>
            <person name="Roberts A."/>
            <person name="Saif S."/>
            <person name="Shea T."/>
            <person name="Sisk P."/>
            <person name="Sykes S."/>
            <person name="Wortman J."/>
            <person name="Nusbaum C."/>
            <person name="Birren B."/>
        </authorList>
    </citation>
    <scope>NUCLEOTIDE SEQUENCE [LARGE SCALE GENOMIC DNA]</scope>
    <source>
        <strain evidence="3 4">CBS 119918</strain>
    </source>
</reference>
<accession>A0A072P7L6</accession>
<evidence type="ECO:0000256" key="1">
    <source>
        <dbReference type="SAM" id="Phobius"/>
    </source>
</evidence>
<keyword evidence="1" id="KW-0472">Membrane</keyword>
<dbReference type="GO" id="GO:0016747">
    <property type="term" value="F:acyltransferase activity, transferring groups other than amino-acyl groups"/>
    <property type="evidence" value="ECO:0007669"/>
    <property type="project" value="InterPro"/>
</dbReference>
<gene>
    <name evidence="3" type="ORF">A1O9_08562</name>
</gene>
<proteinExistence type="predicted"/>
<feature type="domain" description="Acyltransferase 3" evidence="2">
    <location>
        <begin position="45"/>
        <end position="272"/>
    </location>
</feature>
<dbReference type="VEuPathDB" id="FungiDB:A1O9_08562"/>
<dbReference type="AlphaFoldDB" id="A0A072P7L6"/>
<keyword evidence="1" id="KW-0812">Transmembrane</keyword>
<name>A0A072P7L6_9EURO</name>
<dbReference type="EMBL" id="AMGV01000007">
    <property type="protein sequence ID" value="KEF55811.1"/>
    <property type="molecule type" value="Genomic_DNA"/>
</dbReference>
<dbReference type="OrthoDB" id="5819582at2759"/>
<dbReference type="PANTHER" id="PTHR23028">
    <property type="entry name" value="ACETYLTRANSFERASE"/>
    <property type="match status" value="1"/>
</dbReference>
<evidence type="ECO:0000313" key="3">
    <source>
        <dbReference type="EMBL" id="KEF55811.1"/>
    </source>
</evidence>
<feature type="transmembrane region" description="Helical" evidence="1">
    <location>
        <begin position="227"/>
        <end position="249"/>
    </location>
</feature>
<dbReference type="RefSeq" id="XP_013258401.1">
    <property type="nucleotide sequence ID" value="XM_013402947.1"/>
</dbReference>
<protein>
    <recommendedName>
        <fullName evidence="2">Acyltransferase 3 domain-containing protein</fullName>
    </recommendedName>
</protein>
<evidence type="ECO:0000259" key="2">
    <source>
        <dbReference type="Pfam" id="PF01757"/>
    </source>
</evidence>
<dbReference type="PANTHER" id="PTHR23028:SF134">
    <property type="entry name" value="PUTATIVE (AFU_ORTHOLOGUE AFUA_4G08520)-RELATED"/>
    <property type="match status" value="1"/>
</dbReference>
<feature type="transmembrane region" description="Helical" evidence="1">
    <location>
        <begin position="261"/>
        <end position="279"/>
    </location>
</feature>
<keyword evidence="4" id="KW-1185">Reference proteome</keyword>
<organism evidence="3 4">
    <name type="scientific">Exophiala aquamarina CBS 119918</name>
    <dbReference type="NCBI Taxonomy" id="1182545"/>
    <lineage>
        <taxon>Eukaryota</taxon>
        <taxon>Fungi</taxon>
        <taxon>Dikarya</taxon>
        <taxon>Ascomycota</taxon>
        <taxon>Pezizomycotina</taxon>
        <taxon>Eurotiomycetes</taxon>
        <taxon>Chaetothyriomycetidae</taxon>
        <taxon>Chaetothyriales</taxon>
        <taxon>Herpotrichiellaceae</taxon>
        <taxon>Exophiala</taxon>
    </lineage>
</organism>
<dbReference type="Proteomes" id="UP000027920">
    <property type="component" value="Unassembled WGS sequence"/>
</dbReference>
<keyword evidence="1" id="KW-1133">Transmembrane helix</keyword>
<dbReference type="InterPro" id="IPR050879">
    <property type="entry name" value="Acyltransferase_3"/>
</dbReference>
<sequence>MLLVYAGLFEYVSKKSAENLGHRLEKFELPAQRLNTLGEQCWHWITASWTMVNPWTWEKVLNPYNVNLWSLPAEFRSSIVLFIVVLGLARLKTCYRLLALSCVIWNAAVYHKWEVSATLAGMILAELDSSQGTDKATKTKSNGTIGHRARELSFFLVALYLASYPDLNGERTPGYRTLSHMIPAHLDRVKCWQTIGCMMVVHSVNHSSFIQKLFAGPLIQYLGEISYSVYIVHGPILHSVGVLAISYCWKHAGRSSLTQKYVSFALAAFTVTPVLFYAAHCFKKLVDVPCGRFTRWLEVYLTSVGTGK</sequence>
<dbReference type="GeneID" id="25283474"/>
<dbReference type="InterPro" id="IPR002656">
    <property type="entry name" value="Acyl_transf_3_dom"/>
</dbReference>
<dbReference type="STRING" id="1182545.A0A072P7L6"/>
<dbReference type="Pfam" id="PF01757">
    <property type="entry name" value="Acyl_transf_3"/>
    <property type="match status" value="1"/>
</dbReference>